<gene>
    <name evidence="4" type="ORF">LIPSTDRAFT_874</name>
</gene>
<evidence type="ECO:0000256" key="3">
    <source>
        <dbReference type="ARBA" id="ARBA00023002"/>
    </source>
</evidence>
<dbReference type="CDD" id="cd05233">
    <property type="entry name" value="SDR_c"/>
    <property type="match status" value="1"/>
</dbReference>
<keyword evidence="3" id="KW-0560">Oxidoreductase</keyword>
<accession>A0A1E3QCK0</accession>
<evidence type="ECO:0000313" key="4">
    <source>
        <dbReference type="EMBL" id="ODQ75429.1"/>
    </source>
</evidence>
<dbReference type="GO" id="GO:0050664">
    <property type="term" value="F:oxidoreductase activity, acting on NAD(P)H, oxygen as acceptor"/>
    <property type="evidence" value="ECO:0007669"/>
    <property type="project" value="TreeGrafter"/>
</dbReference>
<reference evidence="4 5" key="1">
    <citation type="journal article" date="2016" name="Proc. Natl. Acad. Sci. U.S.A.">
        <title>Comparative genomics of biotechnologically important yeasts.</title>
        <authorList>
            <person name="Riley R."/>
            <person name="Haridas S."/>
            <person name="Wolfe K.H."/>
            <person name="Lopes M.R."/>
            <person name="Hittinger C.T."/>
            <person name="Goeker M."/>
            <person name="Salamov A.A."/>
            <person name="Wisecaver J.H."/>
            <person name="Long T.M."/>
            <person name="Calvey C.H."/>
            <person name="Aerts A.L."/>
            <person name="Barry K.W."/>
            <person name="Choi C."/>
            <person name="Clum A."/>
            <person name="Coughlan A.Y."/>
            <person name="Deshpande S."/>
            <person name="Douglass A.P."/>
            <person name="Hanson S.J."/>
            <person name="Klenk H.-P."/>
            <person name="LaButti K.M."/>
            <person name="Lapidus A."/>
            <person name="Lindquist E.A."/>
            <person name="Lipzen A.M."/>
            <person name="Meier-Kolthoff J.P."/>
            <person name="Ohm R.A."/>
            <person name="Otillar R.P."/>
            <person name="Pangilinan J.L."/>
            <person name="Peng Y."/>
            <person name="Rokas A."/>
            <person name="Rosa C.A."/>
            <person name="Scheuner C."/>
            <person name="Sibirny A.A."/>
            <person name="Slot J.C."/>
            <person name="Stielow J.B."/>
            <person name="Sun H."/>
            <person name="Kurtzman C.P."/>
            <person name="Blackwell M."/>
            <person name="Grigoriev I.V."/>
            <person name="Jeffries T.W."/>
        </authorList>
    </citation>
    <scope>NUCLEOTIDE SEQUENCE [LARGE SCALE GENOMIC DNA]</scope>
    <source>
        <strain evidence="4 5">NRRL Y-11557</strain>
    </source>
</reference>
<dbReference type="InterPro" id="IPR002347">
    <property type="entry name" value="SDR_fam"/>
</dbReference>
<dbReference type="AlphaFoldDB" id="A0A1E3QCK0"/>
<dbReference type="Proteomes" id="UP000094385">
    <property type="component" value="Unassembled WGS sequence"/>
</dbReference>
<organism evidence="4 5">
    <name type="scientific">Lipomyces starkeyi NRRL Y-11557</name>
    <dbReference type="NCBI Taxonomy" id="675824"/>
    <lineage>
        <taxon>Eukaryota</taxon>
        <taxon>Fungi</taxon>
        <taxon>Dikarya</taxon>
        <taxon>Ascomycota</taxon>
        <taxon>Saccharomycotina</taxon>
        <taxon>Lipomycetes</taxon>
        <taxon>Lipomycetales</taxon>
        <taxon>Lipomycetaceae</taxon>
        <taxon>Lipomyces</taxon>
    </lineage>
</organism>
<dbReference type="GO" id="GO:0016616">
    <property type="term" value="F:oxidoreductase activity, acting on the CH-OH group of donors, NAD or NADP as acceptor"/>
    <property type="evidence" value="ECO:0007669"/>
    <property type="project" value="UniProtKB-ARBA"/>
</dbReference>
<keyword evidence="2" id="KW-0521">NADP</keyword>
<dbReference type="InterPro" id="IPR036291">
    <property type="entry name" value="NAD(P)-bd_dom_sf"/>
</dbReference>
<dbReference type="STRING" id="675824.A0A1E3QCK0"/>
<evidence type="ECO:0000256" key="2">
    <source>
        <dbReference type="ARBA" id="ARBA00022857"/>
    </source>
</evidence>
<evidence type="ECO:0000313" key="5">
    <source>
        <dbReference type="Proteomes" id="UP000094385"/>
    </source>
</evidence>
<dbReference type="PROSITE" id="PS00061">
    <property type="entry name" value="ADH_SHORT"/>
    <property type="match status" value="1"/>
</dbReference>
<evidence type="ECO:0000256" key="1">
    <source>
        <dbReference type="ARBA" id="ARBA00006484"/>
    </source>
</evidence>
<dbReference type="PANTHER" id="PTHR43008">
    <property type="entry name" value="BENZIL REDUCTASE"/>
    <property type="match status" value="1"/>
</dbReference>
<name>A0A1E3QCK0_LIPST</name>
<proteinExistence type="inferred from homology"/>
<sequence>MAPTIAITGSASGIGAAIAKLYASKGYNLVLADSASDLLKSTTSYLQSLFPSTEILSHETDVTQASELVKLKDAAMAKFSSLDMVVLNAGISGNYKMPAEQGGWWGNPDGMRKLFDVNMFGVINGVHAFLPTLREQAKSGNKVTRIVVTGSKQGITNPPGNPCYNASKAAIRYLAEQLSYELKDESVTVHVLVPGWTFTGIVTDGIPGFYNEGTAAKKPAGAWTPDQVADYLDKGIEKNDFYILCPDNETTTEMDKIRMEWTMGDLITPRQPLSRWRPEYKEQFAAFYASKEKK</sequence>
<dbReference type="Pfam" id="PF00106">
    <property type="entry name" value="adh_short"/>
    <property type="match status" value="1"/>
</dbReference>
<dbReference type="EMBL" id="KV454290">
    <property type="protein sequence ID" value="ODQ75429.1"/>
    <property type="molecule type" value="Genomic_DNA"/>
</dbReference>
<dbReference type="SUPFAM" id="SSF51735">
    <property type="entry name" value="NAD(P)-binding Rossmann-fold domains"/>
    <property type="match status" value="1"/>
</dbReference>
<comment type="similarity">
    <text evidence="1">Belongs to the short-chain dehydrogenases/reductases (SDR) family.</text>
</comment>
<protein>
    <submittedName>
        <fullName evidence="4">Uncharacterized protein</fullName>
    </submittedName>
</protein>
<dbReference type="PRINTS" id="PR00081">
    <property type="entry name" value="GDHRDH"/>
</dbReference>
<dbReference type="InterPro" id="IPR020904">
    <property type="entry name" value="Sc_DH/Rdtase_CS"/>
</dbReference>
<dbReference type="OrthoDB" id="5307821at2759"/>
<dbReference type="PANTHER" id="PTHR43008:SF7">
    <property type="entry name" value="SHORT CHAIN DEHYDROGENASE_REDUCTASE (AFU_ORTHOLOGUE AFUA_2G00830)"/>
    <property type="match status" value="1"/>
</dbReference>
<dbReference type="Gene3D" id="3.40.50.720">
    <property type="entry name" value="NAD(P)-binding Rossmann-like Domain"/>
    <property type="match status" value="1"/>
</dbReference>
<keyword evidence="5" id="KW-1185">Reference proteome</keyword>